<evidence type="ECO:0000313" key="3">
    <source>
        <dbReference type="EMBL" id="GJJ67996.1"/>
    </source>
</evidence>
<proteinExistence type="predicted"/>
<gene>
    <name evidence="3" type="ORF">EMPS_00342</name>
</gene>
<feature type="region of interest" description="Disordered" evidence="1">
    <location>
        <begin position="61"/>
        <end position="92"/>
    </location>
</feature>
<name>A0A9P3H0L4_9FUNG</name>
<reference evidence="3" key="2">
    <citation type="journal article" date="2022" name="Microbiol. Resour. Announc.">
        <title>Whole-Genome Sequence of Entomortierella parvispora E1425, a Mucoromycotan Fungus Associated with Burkholderiaceae-Related Endosymbiotic Bacteria.</title>
        <authorList>
            <person name="Herlambang A."/>
            <person name="Guo Y."/>
            <person name="Takashima Y."/>
            <person name="Narisawa K."/>
            <person name="Ohta H."/>
            <person name="Nishizawa T."/>
        </authorList>
    </citation>
    <scope>NUCLEOTIDE SEQUENCE</scope>
    <source>
        <strain evidence="3">E1425</strain>
    </source>
</reference>
<dbReference type="EMBL" id="BQFW01000001">
    <property type="protein sequence ID" value="GJJ67996.1"/>
    <property type="molecule type" value="Genomic_DNA"/>
</dbReference>
<dbReference type="AlphaFoldDB" id="A0A9P3H0L4"/>
<protein>
    <recommendedName>
        <fullName evidence="5">Extracellular membrane protein CFEM domain-containing protein</fullName>
    </recommendedName>
</protein>
<evidence type="ECO:0000256" key="1">
    <source>
        <dbReference type="SAM" id="MobiDB-lite"/>
    </source>
</evidence>
<comment type="caution">
    <text evidence="3">The sequence shown here is derived from an EMBL/GenBank/DDBJ whole genome shotgun (WGS) entry which is preliminary data.</text>
</comment>
<accession>A0A9P3H0L4</accession>
<reference evidence="3" key="1">
    <citation type="submission" date="2021-11" db="EMBL/GenBank/DDBJ databases">
        <authorList>
            <person name="Herlambang A."/>
            <person name="Guo Y."/>
            <person name="Takashima Y."/>
            <person name="Nishizawa T."/>
        </authorList>
    </citation>
    <scope>NUCLEOTIDE SEQUENCE</scope>
    <source>
        <strain evidence="3">E1425</strain>
    </source>
</reference>
<dbReference type="OrthoDB" id="2421080at2759"/>
<organism evidence="3 4">
    <name type="scientific">Entomortierella parvispora</name>
    <dbReference type="NCBI Taxonomy" id="205924"/>
    <lineage>
        <taxon>Eukaryota</taxon>
        <taxon>Fungi</taxon>
        <taxon>Fungi incertae sedis</taxon>
        <taxon>Mucoromycota</taxon>
        <taxon>Mortierellomycotina</taxon>
        <taxon>Mortierellomycetes</taxon>
        <taxon>Mortierellales</taxon>
        <taxon>Mortierellaceae</taxon>
        <taxon>Entomortierella</taxon>
    </lineage>
</organism>
<evidence type="ECO:0000313" key="4">
    <source>
        <dbReference type="Proteomes" id="UP000827284"/>
    </source>
</evidence>
<keyword evidence="2" id="KW-0732">Signal</keyword>
<evidence type="ECO:0008006" key="5">
    <source>
        <dbReference type="Google" id="ProtNLM"/>
    </source>
</evidence>
<keyword evidence="4" id="KW-1185">Reference proteome</keyword>
<sequence length="166" mass="17745">MKLSLFASVALLFVVVVASAPVEQQELKVDEVTTQIQPDFSKELKVDEGTTQIQPDFSTELKVDEGTTQTQPDSSKELKVDEGTTQTRPDFSKEDGVIPILGPATPLACKIVTTVLNGLCALANYNGCEATINYAQCICGAQNDRAKILACANNNLLGLIGGHCFP</sequence>
<feature type="chain" id="PRO_5040417967" description="Extracellular membrane protein CFEM domain-containing protein" evidence="2">
    <location>
        <begin position="20"/>
        <end position="166"/>
    </location>
</feature>
<dbReference type="Proteomes" id="UP000827284">
    <property type="component" value="Unassembled WGS sequence"/>
</dbReference>
<feature type="signal peptide" evidence="2">
    <location>
        <begin position="1"/>
        <end position="19"/>
    </location>
</feature>
<evidence type="ECO:0000256" key="2">
    <source>
        <dbReference type="SAM" id="SignalP"/>
    </source>
</evidence>